<dbReference type="RefSeq" id="WP_036652210.1">
    <property type="nucleotide sequence ID" value="NZ_JQCR01000002.1"/>
</dbReference>
<dbReference type="Pfam" id="PF20119">
    <property type="entry name" value="DUF6509"/>
    <property type="match status" value="1"/>
</dbReference>
<dbReference type="AlphaFoldDB" id="A0A098MF79"/>
<evidence type="ECO:0000313" key="2">
    <source>
        <dbReference type="Proteomes" id="UP000029734"/>
    </source>
</evidence>
<dbReference type="OrthoDB" id="2736409at2"/>
<protein>
    <submittedName>
        <fullName evidence="1">Pullulanase</fullName>
    </submittedName>
</protein>
<keyword evidence="2" id="KW-1185">Reference proteome</keyword>
<reference evidence="1 2" key="2">
    <citation type="submission" date="2014-10" db="EMBL/GenBank/DDBJ databases">
        <title>Comparative genomics of the Paenibacillus odorifer group.</title>
        <authorList>
            <person name="Tsai Y.-C."/>
            <person name="Martin N."/>
            <person name="Korlach J."/>
            <person name="Wiedmann M."/>
        </authorList>
    </citation>
    <scope>NUCLEOTIDE SEQUENCE [LARGE SCALE GENOMIC DNA]</scope>
    <source>
        <strain evidence="1 2">DSM 18334</strain>
    </source>
</reference>
<sequence length="95" mass="10971">MLMITNYTVDVLKDPFGILAGKRYEFKLDLDIPEDDELHSEHGIYARIILKVDEDQTSVVSNDLLERTTDRLLDFDMEAEEEEAAILFCKEHIPA</sequence>
<dbReference type="eggNOG" id="ENOG5032Z6A">
    <property type="taxonomic scope" value="Bacteria"/>
</dbReference>
<reference evidence="1 2" key="1">
    <citation type="submission" date="2014-08" db="EMBL/GenBank/DDBJ databases">
        <authorList>
            <person name="den Bakker H.C."/>
        </authorList>
    </citation>
    <scope>NUCLEOTIDE SEQUENCE [LARGE SCALE GENOMIC DNA]</scope>
    <source>
        <strain evidence="1 2">DSM 18334</strain>
    </source>
</reference>
<name>A0A098MF79_9BACL</name>
<organism evidence="1 2">
    <name type="scientific">Paenibacillus wynnii</name>
    <dbReference type="NCBI Taxonomy" id="268407"/>
    <lineage>
        <taxon>Bacteria</taxon>
        <taxon>Bacillati</taxon>
        <taxon>Bacillota</taxon>
        <taxon>Bacilli</taxon>
        <taxon>Bacillales</taxon>
        <taxon>Paenibacillaceae</taxon>
        <taxon>Paenibacillus</taxon>
    </lineage>
</organism>
<dbReference type="STRING" id="268407.PWYN_13300"/>
<accession>A0A098MF79</accession>
<dbReference type="EMBL" id="JQCR01000002">
    <property type="protein sequence ID" value="KGE20197.1"/>
    <property type="molecule type" value="Genomic_DNA"/>
</dbReference>
<evidence type="ECO:0000313" key="1">
    <source>
        <dbReference type="EMBL" id="KGE20197.1"/>
    </source>
</evidence>
<proteinExistence type="predicted"/>
<dbReference type="Proteomes" id="UP000029734">
    <property type="component" value="Unassembled WGS sequence"/>
</dbReference>
<gene>
    <name evidence="1" type="ORF">PWYN_13300</name>
</gene>
<dbReference type="InterPro" id="IPR045424">
    <property type="entry name" value="DUF6509"/>
</dbReference>
<comment type="caution">
    <text evidence="1">The sequence shown here is derived from an EMBL/GenBank/DDBJ whole genome shotgun (WGS) entry which is preliminary data.</text>
</comment>